<dbReference type="SUPFAM" id="SSF51735">
    <property type="entry name" value="NAD(P)-binding Rossmann-fold domains"/>
    <property type="match status" value="1"/>
</dbReference>
<evidence type="ECO:0000259" key="1">
    <source>
        <dbReference type="Pfam" id="PF13460"/>
    </source>
</evidence>
<dbReference type="PANTHER" id="PTHR43162:SF1">
    <property type="entry name" value="PRESTALK A DIFFERENTIATION PROTEIN A"/>
    <property type="match status" value="1"/>
</dbReference>
<protein>
    <recommendedName>
        <fullName evidence="1">NAD(P)-binding domain-containing protein</fullName>
    </recommendedName>
</protein>
<comment type="caution">
    <text evidence="2">The sequence shown here is derived from an EMBL/GenBank/DDBJ whole genome shotgun (WGS) entry which is preliminary data.</text>
</comment>
<sequence length="297" mass="32418">MKYIITGSLGNISLPVTENLVKDGHEVTVISSNPGKKEAIEKLGAKPAIGSVTDASFLSDVFRNADVAYLMVPSDFSAPDYPKLQREIADHYVGAIAGSSITHVVLLSSIGAHLRQGAGPIDGLGYLEERLLELKDVHTKFLRPSYFFNNLYSQAGLISHAGIAGSNFGNTEEKLVLVHTGDIAIVASRYLLDLSFTGNSITYISSDERHPNEIAELLGKSVDKEGIPWITFTDEQAQQGMVDGGLSPGFADLYVKMGRAIREGKLQEHYWQNRPEVLGTYKLEDFVKAFSLAYHKG</sequence>
<dbReference type="AlphaFoldDB" id="A0A916J7W4"/>
<dbReference type="PANTHER" id="PTHR43162">
    <property type="match status" value="1"/>
</dbReference>
<dbReference type="InterPro" id="IPR036291">
    <property type="entry name" value="NAD(P)-bd_dom_sf"/>
</dbReference>
<evidence type="ECO:0000313" key="3">
    <source>
        <dbReference type="Proteomes" id="UP000680038"/>
    </source>
</evidence>
<dbReference type="Pfam" id="PF13460">
    <property type="entry name" value="NAD_binding_10"/>
    <property type="match status" value="1"/>
</dbReference>
<dbReference type="EMBL" id="CAJRAF010000001">
    <property type="protein sequence ID" value="CAG4988472.1"/>
    <property type="molecule type" value="Genomic_DNA"/>
</dbReference>
<name>A0A916J7W4_9BACT</name>
<dbReference type="Gene3D" id="3.90.25.10">
    <property type="entry name" value="UDP-galactose 4-epimerase, domain 1"/>
    <property type="match status" value="1"/>
</dbReference>
<dbReference type="Gene3D" id="3.40.50.720">
    <property type="entry name" value="NAD(P)-binding Rossmann-like Domain"/>
    <property type="match status" value="1"/>
</dbReference>
<evidence type="ECO:0000313" key="2">
    <source>
        <dbReference type="EMBL" id="CAG4988472.1"/>
    </source>
</evidence>
<keyword evidence="3" id="KW-1185">Reference proteome</keyword>
<organism evidence="2 3">
    <name type="scientific">Dyadobacter helix</name>
    <dbReference type="NCBI Taxonomy" id="2822344"/>
    <lineage>
        <taxon>Bacteria</taxon>
        <taxon>Pseudomonadati</taxon>
        <taxon>Bacteroidota</taxon>
        <taxon>Cytophagia</taxon>
        <taxon>Cytophagales</taxon>
        <taxon>Spirosomataceae</taxon>
        <taxon>Dyadobacter</taxon>
    </lineage>
</organism>
<dbReference type="InterPro" id="IPR016040">
    <property type="entry name" value="NAD(P)-bd_dom"/>
</dbReference>
<proteinExistence type="predicted"/>
<gene>
    <name evidence="2" type="ORF">DYBT9275_00088</name>
</gene>
<reference evidence="2" key="1">
    <citation type="submission" date="2021-04" db="EMBL/GenBank/DDBJ databases">
        <authorList>
            <person name="Rodrigo-Torres L."/>
            <person name="Arahal R. D."/>
            <person name="Lucena T."/>
        </authorList>
    </citation>
    <scope>NUCLEOTIDE SEQUENCE</scope>
    <source>
        <strain evidence="2">CECT 9275</strain>
    </source>
</reference>
<feature type="domain" description="NAD(P)-binding" evidence="1">
    <location>
        <begin position="7"/>
        <end position="113"/>
    </location>
</feature>
<dbReference type="Proteomes" id="UP000680038">
    <property type="component" value="Unassembled WGS sequence"/>
</dbReference>
<accession>A0A916J7W4</accession>
<dbReference type="RefSeq" id="WP_215236906.1">
    <property type="nucleotide sequence ID" value="NZ_CAJRAF010000001.1"/>
</dbReference>
<dbReference type="InterPro" id="IPR051604">
    <property type="entry name" value="Ergot_Alk_Oxidoreductase"/>
</dbReference>